<organism evidence="1 2">
    <name type="scientific">Streptomyces varsoviensis</name>
    <dbReference type="NCBI Taxonomy" id="67373"/>
    <lineage>
        <taxon>Bacteria</taxon>
        <taxon>Bacillati</taxon>
        <taxon>Actinomycetota</taxon>
        <taxon>Actinomycetes</taxon>
        <taxon>Kitasatosporales</taxon>
        <taxon>Streptomycetaceae</taxon>
        <taxon>Streptomyces</taxon>
    </lineage>
</organism>
<gene>
    <name evidence="1" type="ORF">ADK38_19160</name>
</gene>
<evidence type="ECO:0000313" key="2">
    <source>
        <dbReference type="Proteomes" id="UP000037020"/>
    </source>
</evidence>
<name>A0ABR5J574_9ACTN</name>
<protein>
    <submittedName>
        <fullName evidence="1">Uncharacterized protein</fullName>
    </submittedName>
</protein>
<sequence length="79" mass="8430">TSILHSARDLPPSQAALLKLWVGSPTAARAHHYALRFRHMTLSVEVRAHGQRTTWAISHHPGAPAPLAAPAATAGWNPA</sequence>
<accession>A0ABR5J574</accession>
<dbReference type="EMBL" id="LGUT01001631">
    <property type="protein sequence ID" value="KOG88560.1"/>
    <property type="molecule type" value="Genomic_DNA"/>
</dbReference>
<dbReference type="Proteomes" id="UP000037020">
    <property type="component" value="Unassembled WGS sequence"/>
</dbReference>
<feature type="non-terminal residue" evidence="1">
    <location>
        <position position="1"/>
    </location>
</feature>
<evidence type="ECO:0000313" key="1">
    <source>
        <dbReference type="EMBL" id="KOG88560.1"/>
    </source>
</evidence>
<proteinExistence type="predicted"/>
<keyword evidence="2" id="KW-1185">Reference proteome</keyword>
<reference evidence="1 2" key="1">
    <citation type="submission" date="2015-07" db="EMBL/GenBank/DDBJ databases">
        <authorList>
            <person name="Ju K.-S."/>
            <person name="Doroghazi J.R."/>
            <person name="Metcalf W.W."/>
        </authorList>
    </citation>
    <scope>NUCLEOTIDE SEQUENCE [LARGE SCALE GENOMIC DNA]</scope>
    <source>
        <strain evidence="1 2">NRRL B-3589</strain>
    </source>
</reference>
<comment type="caution">
    <text evidence="1">The sequence shown here is derived from an EMBL/GenBank/DDBJ whole genome shotgun (WGS) entry which is preliminary data.</text>
</comment>